<evidence type="ECO:0000313" key="2">
    <source>
        <dbReference type="EMBL" id="BBG93701.1"/>
    </source>
</evidence>
<keyword evidence="1" id="KW-0175">Coiled coil</keyword>
<organism evidence="2">
    <name type="scientific">Prunus dulcis</name>
    <name type="common">Almond</name>
    <name type="synonym">Amygdalus dulcis</name>
    <dbReference type="NCBI Taxonomy" id="3755"/>
    <lineage>
        <taxon>Eukaryota</taxon>
        <taxon>Viridiplantae</taxon>
        <taxon>Streptophyta</taxon>
        <taxon>Embryophyta</taxon>
        <taxon>Tracheophyta</taxon>
        <taxon>Spermatophyta</taxon>
        <taxon>Magnoliopsida</taxon>
        <taxon>eudicotyledons</taxon>
        <taxon>Gunneridae</taxon>
        <taxon>Pentapetalae</taxon>
        <taxon>rosids</taxon>
        <taxon>fabids</taxon>
        <taxon>Rosales</taxon>
        <taxon>Rosaceae</taxon>
        <taxon>Amygdaloideae</taxon>
        <taxon>Amygdaleae</taxon>
        <taxon>Prunus</taxon>
    </lineage>
</organism>
<protein>
    <submittedName>
        <fullName evidence="2">Uncharacterized protein</fullName>
    </submittedName>
</protein>
<evidence type="ECO:0000256" key="1">
    <source>
        <dbReference type="SAM" id="Coils"/>
    </source>
</evidence>
<accession>A0A4Y1QPF7</accession>
<sequence length="159" mass="18556">MSQVDVQLLRPIVIESLDDAKEILKLFGYDAEQKTSTFASVEEKDDDIDETATLPSSSKASITFFSNIYGKLAYIELRTLKHDFQRTKDELAKVSNSNQALRNKVHELEEMVRKESLKLEREFAKNKKCVEDFRNTLASMEHYFKLEIEQLKKTKWWGD</sequence>
<name>A0A4Y1QPF7_PRUDU</name>
<feature type="coiled-coil region" evidence="1">
    <location>
        <begin position="84"/>
        <end position="118"/>
    </location>
</feature>
<reference evidence="2" key="1">
    <citation type="journal article" date="2019" name="Science">
        <title>Mutation of a bHLH transcription factor allowed almond domestication.</title>
        <authorList>
            <person name="Sanchez-Perez R."/>
            <person name="Pavan S."/>
            <person name="Mazzeo R."/>
            <person name="Moldovan C."/>
            <person name="Aiese Cigliano R."/>
            <person name="Del Cueto J."/>
            <person name="Ricciardi F."/>
            <person name="Lotti C."/>
            <person name="Ricciardi L."/>
            <person name="Dicenta F."/>
            <person name="Lopez-Marques R.L."/>
            <person name="Lindberg Moller B."/>
        </authorList>
    </citation>
    <scope>NUCLEOTIDE SEQUENCE</scope>
</reference>
<dbReference type="EMBL" id="AP019297">
    <property type="protein sequence ID" value="BBG93701.1"/>
    <property type="molecule type" value="Genomic_DNA"/>
</dbReference>
<proteinExistence type="predicted"/>
<dbReference type="AlphaFoldDB" id="A0A4Y1QPF7"/>
<gene>
    <name evidence="2" type="ORF">Prudu_001792</name>
</gene>